<dbReference type="EMBL" id="CP002771">
    <property type="protein sequence ID" value="AEF54463.1"/>
    <property type="molecule type" value="Genomic_DNA"/>
</dbReference>
<dbReference type="GO" id="GO:0043565">
    <property type="term" value="F:sequence-specific DNA binding"/>
    <property type="evidence" value="ECO:0007669"/>
    <property type="project" value="TreeGrafter"/>
</dbReference>
<dbReference type="InterPro" id="IPR036388">
    <property type="entry name" value="WH-like_DNA-bd_sf"/>
</dbReference>
<dbReference type="InterPro" id="IPR058163">
    <property type="entry name" value="LysR-type_TF_proteobact-type"/>
</dbReference>
<feature type="domain" description="HTH lysR-type" evidence="5">
    <location>
        <begin position="8"/>
        <end position="65"/>
    </location>
</feature>
<proteinExistence type="inferred from homology"/>
<accession>F6CXB0</accession>
<dbReference type="InterPro" id="IPR005119">
    <property type="entry name" value="LysR_subst-bd"/>
</dbReference>
<dbReference type="Pfam" id="PF03466">
    <property type="entry name" value="LysR_substrate"/>
    <property type="match status" value="1"/>
</dbReference>
<dbReference type="PRINTS" id="PR00039">
    <property type="entry name" value="HTHLYSR"/>
</dbReference>
<evidence type="ECO:0000256" key="4">
    <source>
        <dbReference type="ARBA" id="ARBA00023163"/>
    </source>
</evidence>
<dbReference type="SUPFAM" id="SSF46785">
    <property type="entry name" value="Winged helix' DNA-binding domain"/>
    <property type="match status" value="1"/>
</dbReference>
<keyword evidence="7" id="KW-1185">Reference proteome</keyword>
<dbReference type="Proteomes" id="UP000009230">
    <property type="component" value="Chromosome"/>
</dbReference>
<keyword evidence="4" id="KW-0804">Transcription</keyword>
<gene>
    <name evidence="6" type="ordered locus">Mar181_1420</name>
</gene>
<dbReference type="Pfam" id="PF00126">
    <property type="entry name" value="HTH_1"/>
    <property type="match status" value="1"/>
</dbReference>
<dbReference type="CDD" id="cd08432">
    <property type="entry name" value="PBP2_GcdR_TrpI_HvrB_AmpR_like"/>
    <property type="match status" value="1"/>
</dbReference>
<dbReference type="HOGENOM" id="CLU_039613_37_0_6"/>
<evidence type="ECO:0000313" key="7">
    <source>
        <dbReference type="Proteomes" id="UP000009230"/>
    </source>
</evidence>
<dbReference type="SUPFAM" id="SSF53850">
    <property type="entry name" value="Periplasmic binding protein-like II"/>
    <property type="match status" value="1"/>
</dbReference>
<dbReference type="RefSeq" id="WP_013795938.1">
    <property type="nucleotide sequence ID" value="NC_015559.1"/>
</dbReference>
<evidence type="ECO:0000256" key="1">
    <source>
        <dbReference type="ARBA" id="ARBA00009437"/>
    </source>
</evidence>
<evidence type="ECO:0000256" key="2">
    <source>
        <dbReference type="ARBA" id="ARBA00023015"/>
    </source>
</evidence>
<keyword evidence="3" id="KW-0238">DNA-binding</keyword>
<dbReference type="PANTHER" id="PTHR30537:SF26">
    <property type="entry name" value="GLYCINE CLEAVAGE SYSTEM TRANSCRIPTIONAL ACTIVATOR"/>
    <property type="match status" value="1"/>
</dbReference>
<organism evidence="6 7">
    <name type="scientific">Marinomonas posidonica (strain CECT 7376 / NCIMB 14433 / IVIA-Po-181)</name>
    <dbReference type="NCBI Taxonomy" id="491952"/>
    <lineage>
        <taxon>Bacteria</taxon>
        <taxon>Pseudomonadati</taxon>
        <taxon>Pseudomonadota</taxon>
        <taxon>Gammaproteobacteria</taxon>
        <taxon>Oceanospirillales</taxon>
        <taxon>Oceanospirillaceae</taxon>
        <taxon>Marinomonas</taxon>
    </lineage>
</organism>
<dbReference type="PROSITE" id="PS50931">
    <property type="entry name" value="HTH_LYSR"/>
    <property type="match status" value="1"/>
</dbReference>
<dbReference type="GO" id="GO:0006351">
    <property type="term" value="P:DNA-templated transcription"/>
    <property type="evidence" value="ECO:0007669"/>
    <property type="project" value="TreeGrafter"/>
</dbReference>
<evidence type="ECO:0000313" key="6">
    <source>
        <dbReference type="EMBL" id="AEF54463.1"/>
    </source>
</evidence>
<dbReference type="InterPro" id="IPR000847">
    <property type="entry name" value="LysR_HTH_N"/>
</dbReference>
<dbReference type="GO" id="GO:0003700">
    <property type="term" value="F:DNA-binding transcription factor activity"/>
    <property type="evidence" value="ECO:0007669"/>
    <property type="project" value="InterPro"/>
</dbReference>
<dbReference type="eggNOG" id="COG0583">
    <property type="taxonomic scope" value="Bacteria"/>
</dbReference>
<evidence type="ECO:0000256" key="3">
    <source>
        <dbReference type="ARBA" id="ARBA00023125"/>
    </source>
</evidence>
<name>F6CXB0_MARPP</name>
<keyword evidence="2" id="KW-0805">Transcription regulation</keyword>
<comment type="similarity">
    <text evidence="1">Belongs to the LysR transcriptional regulatory family.</text>
</comment>
<dbReference type="AlphaFoldDB" id="F6CXB0"/>
<dbReference type="STRING" id="491952.Mar181_1420"/>
<protein>
    <submittedName>
        <fullName evidence="6">Transcriptional regulator, LysR family</fullName>
    </submittedName>
</protein>
<dbReference type="KEGG" id="mpc:Mar181_1420"/>
<dbReference type="Gene3D" id="3.40.190.10">
    <property type="entry name" value="Periplasmic binding protein-like II"/>
    <property type="match status" value="2"/>
</dbReference>
<reference evidence="6 7" key="1">
    <citation type="journal article" date="2012" name="Stand. Genomic Sci.">
        <title>Complete genome sequence of Marinomonas posidonica type strain (IVIA-Po-181(T)).</title>
        <authorList>
            <person name="Lucas-Elio P."/>
            <person name="Goodwin L."/>
            <person name="Woyke T."/>
            <person name="Pitluck S."/>
            <person name="Nolan M."/>
            <person name="Kyrpides N.C."/>
            <person name="Detter J.C."/>
            <person name="Copeland A."/>
            <person name="Lu M."/>
            <person name="Bruce D."/>
            <person name="Detter C."/>
            <person name="Tapia R."/>
            <person name="Han S."/>
            <person name="Land M.L."/>
            <person name="Ivanova N."/>
            <person name="Mikhailova N."/>
            <person name="Johnston A.W."/>
            <person name="Sanchez-Amat A."/>
        </authorList>
    </citation>
    <scope>NUCLEOTIDE SEQUENCE [LARGE SCALE GENOMIC DNA]</scope>
    <source>
        <strain evidence="7">CECT 7376 / NCIMB 14433 / IVIA-Po-181</strain>
    </source>
</reference>
<dbReference type="PANTHER" id="PTHR30537">
    <property type="entry name" value="HTH-TYPE TRANSCRIPTIONAL REGULATOR"/>
    <property type="match status" value="1"/>
</dbReference>
<sequence>MLPRRKLPALNSLRAFEVAGRCLSFRHAAEELGVTQGAVAQQVRSLEEHLGVLLFQRLPRGLALTPKGIVYLASLTRAFDVMGEATSIMVERSNTVTISVTPTFAAKLLIPRLGSLNTRFPDIELKTVATESISDFDADQIDIAVRLSKEPFVSNLQAEPLFPQELVVVASPQLLKGQSAPLSLETLQQFPLLHDAHNHWPTILRSNEKIAGAKFNQTSLAIDAALAGQGVALVCRAFVAQELAFGRLVQLLDHSFFIKPDYFLVKKKDIQTSVAVSAVWQWCLDEFELK</sequence>
<dbReference type="Gene3D" id="1.10.10.10">
    <property type="entry name" value="Winged helix-like DNA-binding domain superfamily/Winged helix DNA-binding domain"/>
    <property type="match status" value="1"/>
</dbReference>
<dbReference type="InterPro" id="IPR036390">
    <property type="entry name" value="WH_DNA-bd_sf"/>
</dbReference>
<evidence type="ECO:0000259" key="5">
    <source>
        <dbReference type="PROSITE" id="PS50931"/>
    </source>
</evidence>